<feature type="region of interest" description="Disordered" evidence="1">
    <location>
        <begin position="573"/>
        <end position="612"/>
    </location>
</feature>
<name>A0A835YH51_9CHLO</name>
<dbReference type="OrthoDB" id="549340at2759"/>
<keyword evidence="3" id="KW-1185">Reference proteome</keyword>
<sequence length="743" mass="77308">MAWELHEMLLTAARRGVQITTICDIRNELVRQRHKKQELRYLDALRALQQESSTFSVASQVVAFFKFEDPMLVAAHELYMRSLLGQVLRIDACFKPTKHIRAADGSRAYGGTVSVMNERNQIIAQYHTGGGGGLLELEEPLQRLAARIKAANGTVAVIYVDNSATTGAILQRLFPGALIKEDLFHVIARVGDTLPDAHSLKRLFILSLSAALRPRLESDVLLLKQMFPAAAPTDQNCRSVIPEPRVLEAAVSKVVAEYKSKALSASSAQPLFTKETNDVLEGVMKLIRQGRISNPPGMVMHVNVQTDPTKEPEWKVLRGTSQLEGFHKHFNGCITAPNTGVELADVLVTLFTGGWNRDMSFDHGDKSYGMYDYAVLEDVNRAAEVLGMTLPYPETRVTVTGPEEAFCFKWTDLKAGALPAALAAEAAAQGVVGDGAGPSGAGQTKSYYQLIKTSTHPAAIRLASLGRVLESFKPCVAGDGADLLSAAIIQFCEHGWWVKNPPNDLPPTCESGVMIARLPVVTMLGPQGFVALPPPGQALRGAVVDEGPSLVGPASQGASSLAVPSLDARAFYGSTTPPAPLDRSGRPAGSWGGGGSGPGSTLTQGLGGQNAAAAAQTPLLPPQGFMLGLPGYAAGPSGGGGSGPGSTLTQGLGGQSAAAAAQTPLLPPQGFMLGLPGYTAGPSGGGGSGPGSTLTQGLGGVAADEDEADVDGIIAAHLAAAADRSNQGGLTTGEGPGQAGAGR</sequence>
<protein>
    <submittedName>
        <fullName evidence="2">Uncharacterized protein</fullName>
    </submittedName>
</protein>
<proteinExistence type="predicted"/>
<feature type="region of interest" description="Disordered" evidence="1">
    <location>
        <begin position="636"/>
        <end position="656"/>
    </location>
</feature>
<evidence type="ECO:0000256" key="1">
    <source>
        <dbReference type="SAM" id="MobiDB-lite"/>
    </source>
</evidence>
<organism evidence="2 3">
    <name type="scientific">Edaphochlamys debaryana</name>
    <dbReference type="NCBI Taxonomy" id="47281"/>
    <lineage>
        <taxon>Eukaryota</taxon>
        <taxon>Viridiplantae</taxon>
        <taxon>Chlorophyta</taxon>
        <taxon>core chlorophytes</taxon>
        <taxon>Chlorophyceae</taxon>
        <taxon>CS clade</taxon>
        <taxon>Chlamydomonadales</taxon>
        <taxon>Chlamydomonadales incertae sedis</taxon>
        <taxon>Edaphochlamys</taxon>
    </lineage>
</organism>
<feature type="region of interest" description="Disordered" evidence="1">
    <location>
        <begin position="673"/>
        <end position="703"/>
    </location>
</feature>
<feature type="compositionally biased region" description="Low complexity" evidence="1">
    <location>
        <begin position="645"/>
        <end position="656"/>
    </location>
</feature>
<evidence type="ECO:0000313" key="2">
    <source>
        <dbReference type="EMBL" id="KAG2501113.1"/>
    </source>
</evidence>
<gene>
    <name evidence="2" type="ORF">HYH03_000931</name>
</gene>
<dbReference type="AlphaFoldDB" id="A0A835YH51"/>
<feature type="region of interest" description="Disordered" evidence="1">
    <location>
        <begin position="721"/>
        <end position="743"/>
    </location>
</feature>
<comment type="caution">
    <text evidence="2">The sequence shown here is derived from an EMBL/GenBank/DDBJ whole genome shotgun (WGS) entry which is preliminary data.</text>
</comment>
<evidence type="ECO:0000313" key="3">
    <source>
        <dbReference type="Proteomes" id="UP000612055"/>
    </source>
</evidence>
<dbReference type="EMBL" id="JAEHOE010000002">
    <property type="protein sequence ID" value="KAG2501113.1"/>
    <property type="molecule type" value="Genomic_DNA"/>
</dbReference>
<feature type="compositionally biased region" description="Gly residues" evidence="1">
    <location>
        <begin position="730"/>
        <end position="743"/>
    </location>
</feature>
<dbReference type="Proteomes" id="UP000612055">
    <property type="component" value="Unassembled WGS sequence"/>
</dbReference>
<feature type="compositionally biased region" description="Low complexity" evidence="1">
    <location>
        <begin position="599"/>
        <end position="612"/>
    </location>
</feature>
<reference evidence="2" key="1">
    <citation type="journal article" date="2020" name="bioRxiv">
        <title>Comparative genomics of Chlamydomonas.</title>
        <authorList>
            <person name="Craig R.J."/>
            <person name="Hasan A.R."/>
            <person name="Ness R.W."/>
            <person name="Keightley P.D."/>
        </authorList>
    </citation>
    <scope>NUCLEOTIDE SEQUENCE</scope>
    <source>
        <strain evidence="2">CCAP 11/70</strain>
    </source>
</reference>
<accession>A0A835YH51</accession>